<name>A0A5B7JVB7_PORTR</name>
<evidence type="ECO:0000313" key="2">
    <source>
        <dbReference type="Proteomes" id="UP000324222"/>
    </source>
</evidence>
<dbReference type="EMBL" id="VSRR010113347">
    <property type="protein sequence ID" value="MPC98266.1"/>
    <property type="molecule type" value="Genomic_DNA"/>
</dbReference>
<accession>A0A5B7JVB7</accession>
<proteinExistence type="predicted"/>
<sequence>MRCEVSSKIMSIGQTEDIQCGRGRQLSVIEEEGIVVWKVVSSK</sequence>
<dbReference type="AlphaFoldDB" id="A0A5B7JVB7"/>
<gene>
    <name evidence="1" type="ORF">E2C01_093627</name>
</gene>
<keyword evidence="2" id="KW-1185">Reference proteome</keyword>
<comment type="caution">
    <text evidence="1">The sequence shown here is derived from an EMBL/GenBank/DDBJ whole genome shotgun (WGS) entry which is preliminary data.</text>
</comment>
<reference evidence="1 2" key="1">
    <citation type="submission" date="2019-05" db="EMBL/GenBank/DDBJ databases">
        <title>Another draft genome of Portunus trituberculatus and its Hox gene families provides insights of decapod evolution.</title>
        <authorList>
            <person name="Jeong J.-H."/>
            <person name="Song I."/>
            <person name="Kim S."/>
            <person name="Choi T."/>
            <person name="Kim D."/>
            <person name="Ryu S."/>
            <person name="Kim W."/>
        </authorList>
    </citation>
    <scope>NUCLEOTIDE SEQUENCE [LARGE SCALE GENOMIC DNA]</scope>
    <source>
        <tissue evidence="1">Muscle</tissue>
    </source>
</reference>
<organism evidence="1 2">
    <name type="scientific">Portunus trituberculatus</name>
    <name type="common">Swimming crab</name>
    <name type="synonym">Neptunus trituberculatus</name>
    <dbReference type="NCBI Taxonomy" id="210409"/>
    <lineage>
        <taxon>Eukaryota</taxon>
        <taxon>Metazoa</taxon>
        <taxon>Ecdysozoa</taxon>
        <taxon>Arthropoda</taxon>
        <taxon>Crustacea</taxon>
        <taxon>Multicrustacea</taxon>
        <taxon>Malacostraca</taxon>
        <taxon>Eumalacostraca</taxon>
        <taxon>Eucarida</taxon>
        <taxon>Decapoda</taxon>
        <taxon>Pleocyemata</taxon>
        <taxon>Brachyura</taxon>
        <taxon>Eubrachyura</taxon>
        <taxon>Portunoidea</taxon>
        <taxon>Portunidae</taxon>
        <taxon>Portuninae</taxon>
        <taxon>Portunus</taxon>
    </lineage>
</organism>
<dbReference type="Proteomes" id="UP000324222">
    <property type="component" value="Unassembled WGS sequence"/>
</dbReference>
<protein>
    <submittedName>
        <fullName evidence="1">Uncharacterized protein</fullName>
    </submittedName>
</protein>
<evidence type="ECO:0000313" key="1">
    <source>
        <dbReference type="EMBL" id="MPC98266.1"/>
    </source>
</evidence>